<dbReference type="PANTHER" id="PTHR46825">
    <property type="entry name" value="D-ALANYL-D-ALANINE-CARBOXYPEPTIDASE/ENDOPEPTIDASE AMPH"/>
    <property type="match status" value="1"/>
</dbReference>
<evidence type="ECO:0000313" key="4">
    <source>
        <dbReference type="Proteomes" id="UP001251528"/>
    </source>
</evidence>
<dbReference type="InterPro" id="IPR012338">
    <property type="entry name" value="Beta-lactam/transpept-like"/>
</dbReference>
<keyword evidence="4" id="KW-1185">Reference proteome</keyword>
<comment type="similarity">
    <text evidence="1">Belongs to the peptidase S12 family.</text>
</comment>
<organism evidence="3 4">
    <name type="scientific">Conoideocrella luteorostrata</name>
    <dbReference type="NCBI Taxonomy" id="1105319"/>
    <lineage>
        <taxon>Eukaryota</taxon>
        <taxon>Fungi</taxon>
        <taxon>Dikarya</taxon>
        <taxon>Ascomycota</taxon>
        <taxon>Pezizomycotina</taxon>
        <taxon>Sordariomycetes</taxon>
        <taxon>Hypocreomycetidae</taxon>
        <taxon>Hypocreales</taxon>
        <taxon>Clavicipitaceae</taxon>
        <taxon>Conoideocrella</taxon>
    </lineage>
</organism>
<dbReference type="PANTHER" id="PTHR46825:SF9">
    <property type="entry name" value="BETA-LACTAMASE-RELATED DOMAIN-CONTAINING PROTEIN"/>
    <property type="match status" value="1"/>
</dbReference>
<accession>A0AAJ0CJC9</accession>
<evidence type="ECO:0000259" key="2">
    <source>
        <dbReference type="Pfam" id="PF00144"/>
    </source>
</evidence>
<gene>
    <name evidence="3" type="ORF">QQS21_009575</name>
</gene>
<evidence type="ECO:0000256" key="1">
    <source>
        <dbReference type="ARBA" id="ARBA00038215"/>
    </source>
</evidence>
<reference evidence="3" key="1">
    <citation type="submission" date="2023-06" db="EMBL/GenBank/DDBJ databases">
        <title>Conoideocrella luteorostrata (Hypocreales: Clavicipitaceae), a potential biocontrol fungus for elongate hemlock scale in United States Christmas tree production areas.</title>
        <authorList>
            <person name="Barrett H."/>
            <person name="Lovett B."/>
            <person name="Macias A.M."/>
            <person name="Stajich J.E."/>
            <person name="Kasson M.T."/>
        </authorList>
    </citation>
    <scope>NUCLEOTIDE SEQUENCE</scope>
    <source>
        <strain evidence="3">ARSEF 14590</strain>
    </source>
</reference>
<dbReference type="Proteomes" id="UP001251528">
    <property type="component" value="Unassembled WGS sequence"/>
</dbReference>
<evidence type="ECO:0000313" key="3">
    <source>
        <dbReference type="EMBL" id="KAK2592732.1"/>
    </source>
</evidence>
<protein>
    <recommendedName>
        <fullName evidence="2">Beta-lactamase-related domain-containing protein</fullName>
    </recommendedName>
</protein>
<feature type="domain" description="Beta-lactamase-related" evidence="2">
    <location>
        <begin position="24"/>
        <end position="354"/>
    </location>
</feature>
<proteinExistence type="inferred from homology"/>
<dbReference type="Pfam" id="PF00144">
    <property type="entry name" value="Beta-lactamase"/>
    <property type="match status" value="1"/>
</dbReference>
<sequence>MQLQIPRGAANGDGQTPFTGDFETFVDHVLQHFHVPSVSIGIVDGDKTHLKCFGNAKVSGEEATEDTLYLLASVTKSFTATTLLSVLEEQNGKDGQPDIGLNAKISSIIPDDFVLQDEYATRHATLQDALCHVLGVASAEGCYGGEGYTLSEAIRSLRHLPMSGELREKHEYLNMGYMTIQHVVEKLTGKPIEKSHARCIWDPLGMTSTFASLDEARNADNTLATGYTWDPILERLIEAPYSKDYPLIGGGGLTSSIKDLTGYLRAVVHGSLPLHPSWQKELIKPRTIASESNDPNRSTDLYALGWGVSHLRGQKMVSHSGGINGFSSKLTFFPDRKWGLAILTNADGNGYDAVQTIVSRLIEDFLDVKPDERKDVIAQLDKILQDRVKQYFGTRDRLYPQLPEPPLPLAGHLSEYAGSYYHPAYRTLHLKVAKPPKDKPIAQDTKAVLHADVRRLVDFTLDVEHVSGQFFIAWTDTETTNFGYKAGVKAMFTLGSGGSVEKWGVDIEGSGRLVWFIKVD</sequence>
<dbReference type="InterPro" id="IPR001466">
    <property type="entry name" value="Beta-lactam-related"/>
</dbReference>
<dbReference type="AlphaFoldDB" id="A0AAJ0CJC9"/>
<dbReference type="Gene3D" id="3.40.710.10">
    <property type="entry name" value="DD-peptidase/beta-lactamase superfamily"/>
    <property type="match status" value="1"/>
</dbReference>
<name>A0AAJ0CJC9_9HYPO</name>
<comment type="caution">
    <text evidence="3">The sequence shown here is derived from an EMBL/GenBank/DDBJ whole genome shotgun (WGS) entry which is preliminary data.</text>
</comment>
<dbReference type="SUPFAM" id="SSF56601">
    <property type="entry name" value="beta-lactamase/transpeptidase-like"/>
    <property type="match status" value="1"/>
</dbReference>
<dbReference type="InterPro" id="IPR050491">
    <property type="entry name" value="AmpC-like"/>
</dbReference>
<dbReference type="EMBL" id="JASWJB010000249">
    <property type="protein sequence ID" value="KAK2592732.1"/>
    <property type="molecule type" value="Genomic_DNA"/>
</dbReference>